<proteinExistence type="predicted"/>
<organism evidence="1 2">
    <name type="scientific">Cymbomonas tetramitiformis</name>
    <dbReference type="NCBI Taxonomy" id="36881"/>
    <lineage>
        <taxon>Eukaryota</taxon>
        <taxon>Viridiplantae</taxon>
        <taxon>Chlorophyta</taxon>
        <taxon>Pyramimonadophyceae</taxon>
        <taxon>Pyramimonadales</taxon>
        <taxon>Pyramimonadaceae</taxon>
        <taxon>Cymbomonas</taxon>
    </lineage>
</organism>
<protein>
    <submittedName>
        <fullName evidence="1">Uncharacterized protein</fullName>
    </submittedName>
</protein>
<sequence length="278" mass="30862">MSSMNTGHSSMPSYMRMLAHALAIKVTNASPLKKIVNAAIAFVDCPENIKTQLQQVVQPVTVEGGLYQPKNGAQLKAHIASMVKDYAEAYCDGNSIDPLPEDHAGFVSYASKPYQRDKQSRNRDEYGNTWQQCLTYALSLRTNNISPIRVGVRRAIIYCRDHDVKSLLLNIEKNDKSKSFSNAHVLKQQIRSLLDAQGVAYLKRNPYTKRKPINKQKDSDIAEDNCANCDSNAETCDDRVESAGLTTCLNAPNDSEAETDDDIITLAQAMAWLLESDS</sequence>
<gene>
    <name evidence="1" type="ORF">CYMTET_49699</name>
</gene>
<accession>A0AAE0BRC5</accession>
<evidence type="ECO:0000313" key="2">
    <source>
        <dbReference type="Proteomes" id="UP001190700"/>
    </source>
</evidence>
<dbReference type="Proteomes" id="UP001190700">
    <property type="component" value="Unassembled WGS sequence"/>
</dbReference>
<name>A0AAE0BRC5_9CHLO</name>
<evidence type="ECO:0000313" key="1">
    <source>
        <dbReference type="EMBL" id="KAK3240455.1"/>
    </source>
</evidence>
<reference evidence="1 2" key="1">
    <citation type="journal article" date="2015" name="Genome Biol. Evol.">
        <title>Comparative Genomics of a Bacterivorous Green Alga Reveals Evolutionary Causalities and Consequences of Phago-Mixotrophic Mode of Nutrition.</title>
        <authorList>
            <person name="Burns J.A."/>
            <person name="Paasch A."/>
            <person name="Narechania A."/>
            <person name="Kim E."/>
        </authorList>
    </citation>
    <scope>NUCLEOTIDE SEQUENCE [LARGE SCALE GENOMIC DNA]</scope>
    <source>
        <strain evidence="1 2">PLY_AMNH</strain>
    </source>
</reference>
<dbReference type="EMBL" id="LGRX02033638">
    <property type="protein sequence ID" value="KAK3240455.1"/>
    <property type="molecule type" value="Genomic_DNA"/>
</dbReference>
<comment type="caution">
    <text evidence="1">The sequence shown here is derived from an EMBL/GenBank/DDBJ whole genome shotgun (WGS) entry which is preliminary data.</text>
</comment>
<dbReference type="AlphaFoldDB" id="A0AAE0BRC5"/>
<keyword evidence="2" id="KW-1185">Reference proteome</keyword>